<dbReference type="Proteomes" id="UP001054837">
    <property type="component" value="Unassembled WGS sequence"/>
</dbReference>
<keyword evidence="3" id="KW-1185">Reference proteome</keyword>
<gene>
    <name evidence="2" type="ORF">CDAR_620861</name>
</gene>
<organism evidence="2 3">
    <name type="scientific">Caerostris darwini</name>
    <dbReference type="NCBI Taxonomy" id="1538125"/>
    <lineage>
        <taxon>Eukaryota</taxon>
        <taxon>Metazoa</taxon>
        <taxon>Ecdysozoa</taxon>
        <taxon>Arthropoda</taxon>
        <taxon>Chelicerata</taxon>
        <taxon>Arachnida</taxon>
        <taxon>Araneae</taxon>
        <taxon>Araneomorphae</taxon>
        <taxon>Entelegynae</taxon>
        <taxon>Araneoidea</taxon>
        <taxon>Araneidae</taxon>
        <taxon>Caerostris</taxon>
    </lineage>
</organism>
<proteinExistence type="predicted"/>
<dbReference type="AlphaFoldDB" id="A0AAV4URU0"/>
<reference evidence="2 3" key="1">
    <citation type="submission" date="2021-06" db="EMBL/GenBank/DDBJ databases">
        <title>Caerostris darwini draft genome.</title>
        <authorList>
            <person name="Kono N."/>
            <person name="Arakawa K."/>
        </authorList>
    </citation>
    <scope>NUCLEOTIDE SEQUENCE [LARGE SCALE GENOMIC DNA]</scope>
</reference>
<sequence>MCTQDINEDYLVSESLSSCVNVDRYESVDCNPMCVLDLYQADIEIFPISRPPPNEIHSPPLRQPRGDASPRANKMHSPSWNIHSDAGYSTQLEMPPIDSANLRQFLLAIPCAIFLFSLLQKATFPK</sequence>
<name>A0AAV4URU0_9ARAC</name>
<evidence type="ECO:0000256" key="1">
    <source>
        <dbReference type="SAM" id="MobiDB-lite"/>
    </source>
</evidence>
<protein>
    <submittedName>
        <fullName evidence="2">Uncharacterized protein</fullName>
    </submittedName>
</protein>
<accession>A0AAV4URU0</accession>
<comment type="caution">
    <text evidence="2">The sequence shown here is derived from an EMBL/GenBank/DDBJ whole genome shotgun (WGS) entry which is preliminary data.</text>
</comment>
<feature type="region of interest" description="Disordered" evidence="1">
    <location>
        <begin position="50"/>
        <end position="78"/>
    </location>
</feature>
<evidence type="ECO:0000313" key="2">
    <source>
        <dbReference type="EMBL" id="GIY60466.1"/>
    </source>
</evidence>
<evidence type="ECO:0000313" key="3">
    <source>
        <dbReference type="Proteomes" id="UP001054837"/>
    </source>
</evidence>
<dbReference type="EMBL" id="BPLQ01011800">
    <property type="protein sequence ID" value="GIY60466.1"/>
    <property type="molecule type" value="Genomic_DNA"/>
</dbReference>